<evidence type="ECO:0000313" key="4">
    <source>
        <dbReference type="Proteomes" id="UP000789572"/>
    </source>
</evidence>
<proteinExistence type="predicted"/>
<feature type="transmembrane region" description="Helical" evidence="2">
    <location>
        <begin position="67"/>
        <end position="96"/>
    </location>
</feature>
<keyword evidence="2" id="KW-1133">Transmembrane helix</keyword>
<sequence>MDTQDNMWPPVYYALPEHQISFEGFLINLRAFVGAIDWTEPWLPINTIANLYWNYFAKQNYFDQNGLFIAVIFALPALCNIILGICLILIEVLNLLKRVKVAQLKRKRAQVQLIQSEEDKEQLEQPSPAQSKKDQ</sequence>
<dbReference type="Pfam" id="PF14770">
    <property type="entry name" value="TMEM18"/>
    <property type="match status" value="1"/>
</dbReference>
<accession>A0A9N8WKU6</accession>
<name>A0A9N8WKU6_9GLOM</name>
<evidence type="ECO:0000313" key="3">
    <source>
        <dbReference type="EMBL" id="CAG8485958.1"/>
    </source>
</evidence>
<reference evidence="3" key="1">
    <citation type="submission" date="2021-06" db="EMBL/GenBank/DDBJ databases">
        <authorList>
            <person name="Kallberg Y."/>
            <person name="Tangrot J."/>
            <person name="Rosling A."/>
        </authorList>
    </citation>
    <scope>NUCLEOTIDE SEQUENCE</scope>
    <source>
        <strain evidence="3">IA702</strain>
    </source>
</reference>
<comment type="caution">
    <text evidence="3">The sequence shown here is derived from an EMBL/GenBank/DDBJ whole genome shotgun (WGS) entry which is preliminary data.</text>
</comment>
<organism evidence="3 4">
    <name type="scientific">Paraglomus occultum</name>
    <dbReference type="NCBI Taxonomy" id="144539"/>
    <lineage>
        <taxon>Eukaryota</taxon>
        <taxon>Fungi</taxon>
        <taxon>Fungi incertae sedis</taxon>
        <taxon>Mucoromycota</taxon>
        <taxon>Glomeromycotina</taxon>
        <taxon>Glomeromycetes</taxon>
        <taxon>Paraglomerales</taxon>
        <taxon>Paraglomeraceae</taxon>
        <taxon>Paraglomus</taxon>
    </lineage>
</organism>
<feature type="region of interest" description="Disordered" evidence="1">
    <location>
        <begin position="115"/>
        <end position="135"/>
    </location>
</feature>
<dbReference type="EMBL" id="CAJVPJ010000147">
    <property type="protein sequence ID" value="CAG8485958.1"/>
    <property type="molecule type" value="Genomic_DNA"/>
</dbReference>
<dbReference type="InterPro" id="IPR026721">
    <property type="entry name" value="TMEM18"/>
</dbReference>
<evidence type="ECO:0000256" key="1">
    <source>
        <dbReference type="SAM" id="MobiDB-lite"/>
    </source>
</evidence>
<gene>
    <name evidence="3" type="ORF">POCULU_LOCUS1803</name>
</gene>
<dbReference type="AlphaFoldDB" id="A0A9N8WKU6"/>
<protein>
    <submittedName>
        <fullName evidence="3">738_t:CDS:1</fullName>
    </submittedName>
</protein>
<keyword evidence="2" id="KW-0472">Membrane</keyword>
<evidence type="ECO:0000256" key="2">
    <source>
        <dbReference type="SAM" id="Phobius"/>
    </source>
</evidence>
<keyword evidence="2" id="KW-0812">Transmembrane</keyword>
<keyword evidence="4" id="KW-1185">Reference proteome</keyword>
<dbReference type="Proteomes" id="UP000789572">
    <property type="component" value="Unassembled WGS sequence"/>
</dbReference>
<dbReference type="OrthoDB" id="411535at2759"/>
<feature type="compositionally biased region" description="Polar residues" evidence="1">
    <location>
        <begin position="124"/>
        <end position="135"/>
    </location>
</feature>